<dbReference type="GO" id="GO:0032259">
    <property type="term" value="P:methylation"/>
    <property type="evidence" value="ECO:0007669"/>
    <property type="project" value="UniProtKB-KW"/>
</dbReference>
<evidence type="ECO:0000256" key="4">
    <source>
        <dbReference type="ARBA" id="ARBA00093447"/>
    </source>
</evidence>
<dbReference type="AlphaFoldDB" id="A0A317XHE4"/>
<dbReference type="GO" id="GO:0008168">
    <property type="term" value="F:methyltransferase activity"/>
    <property type="evidence" value="ECO:0007669"/>
    <property type="project" value="UniProtKB-KW"/>
</dbReference>
<dbReference type="InterPro" id="IPR027266">
    <property type="entry name" value="TrmE/GcvT-like"/>
</dbReference>
<evidence type="ECO:0000313" key="5">
    <source>
        <dbReference type="EMBL" id="PWY97491.1"/>
    </source>
</evidence>
<protein>
    <submittedName>
        <fullName evidence="5">Aminomethyltransferase folate-binding domain-containing protein</fullName>
    </submittedName>
</protein>
<evidence type="ECO:0000256" key="3">
    <source>
        <dbReference type="ARBA" id="ARBA00023128"/>
    </source>
</evidence>
<dbReference type="GO" id="GO:0016226">
    <property type="term" value="P:iron-sulfur cluster assembly"/>
    <property type="evidence" value="ECO:0007669"/>
    <property type="project" value="TreeGrafter"/>
</dbReference>
<sequence>MRAFSSTSRTASSSSYSANIAVVPSRSIIELTGRDTEKLMQGLVSNDVRRLTKKETTLLYSAFANPQGRMLADSFLHRLESNSSTADDVRWMLDVDSRSLSSLLTFVKKFKLRSKVKLRDVTDEFAVLQAWSLHQDQTRWEDGADRDPRTPGMGFRTVVPKSIDPAALAAQSEAQLVEGDEYTIHRILNGVGEGALDFPESTSLPLENNIDYMNGVDFRKGCYVGQELTARTHHTGVVRKRIVPLVLCPADAPSSSSKMQLEVDRTAGFELPDHLAEVRSKPLS</sequence>
<dbReference type="SUPFAM" id="SSF103025">
    <property type="entry name" value="Folate-binding domain"/>
    <property type="match status" value="1"/>
</dbReference>
<dbReference type="PANTHER" id="PTHR22602:SF0">
    <property type="entry name" value="TRANSFERASE CAF17, MITOCHONDRIAL-RELATED"/>
    <property type="match status" value="1"/>
</dbReference>
<feature type="non-terminal residue" evidence="5">
    <location>
        <position position="284"/>
    </location>
</feature>
<reference evidence="5 6" key="1">
    <citation type="journal article" date="2018" name="Mol. Biol. Evol.">
        <title>Broad Genomic Sampling Reveals a Smut Pathogenic Ancestry of the Fungal Clade Ustilaginomycotina.</title>
        <authorList>
            <person name="Kijpornyongpan T."/>
            <person name="Mondo S.J."/>
            <person name="Barry K."/>
            <person name="Sandor L."/>
            <person name="Lee J."/>
            <person name="Lipzen A."/>
            <person name="Pangilinan J."/>
            <person name="LaButti K."/>
            <person name="Hainaut M."/>
            <person name="Henrissat B."/>
            <person name="Grigoriev I.V."/>
            <person name="Spatafora J.W."/>
            <person name="Aime M.C."/>
        </authorList>
    </citation>
    <scope>NUCLEOTIDE SEQUENCE [LARGE SCALE GENOMIC DNA]</scope>
    <source>
        <strain evidence="5 6">MCA 3645</strain>
    </source>
</reference>
<comment type="similarity">
    <text evidence="4">Belongs to the GcvT family. CAF17/IBA57 subfamily.</text>
</comment>
<dbReference type="PANTHER" id="PTHR22602">
    <property type="entry name" value="TRANSFERASE CAF17, MITOCHONDRIAL-RELATED"/>
    <property type="match status" value="1"/>
</dbReference>
<dbReference type="PIRSF" id="PIRSF006487">
    <property type="entry name" value="GcvT"/>
    <property type="match status" value="1"/>
</dbReference>
<dbReference type="GO" id="GO:0005759">
    <property type="term" value="C:mitochondrial matrix"/>
    <property type="evidence" value="ECO:0007669"/>
    <property type="project" value="TreeGrafter"/>
</dbReference>
<dbReference type="InParanoid" id="A0A317XHE4"/>
<evidence type="ECO:0000313" key="6">
    <source>
        <dbReference type="Proteomes" id="UP000246740"/>
    </source>
</evidence>
<dbReference type="NCBIfam" id="TIGR03317">
    <property type="entry name" value="ygfZ_signature"/>
    <property type="match status" value="1"/>
</dbReference>
<keyword evidence="3" id="KW-0496">Mitochondrion</keyword>
<keyword evidence="2" id="KW-0809">Transit peptide</keyword>
<evidence type="ECO:0000256" key="1">
    <source>
        <dbReference type="ARBA" id="ARBA00004173"/>
    </source>
</evidence>
<keyword evidence="6" id="KW-1185">Reference proteome</keyword>
<accession>A0A317XHE4</accession>
<proteinExistence type="inferred from homology"/>
<dbReference type="EMBL" id="KZ819206">
    <property type="protein sequence ID" value="PWY97491.1"/>
    <property type="molecule type" value="Genomic_DNA"/>
</dbReference>
<keyword evidence="5" id="KW-0489">Methyltransferase</keyword>
<dbReference type="Proteomes" id="UP000246740">
    <property type="component" value="Unassembled WGS sequence"/>
</dbReference>
<dbReference type="InterPro" id="IPR045179">
    <property type="entry name" value="YgfZ/GcvT"/>
</dbReference>
<keyword evidence="5" id="KW-0808">Transferase</keyword>
<name>A0A317XHE4_9BASI</name>
<dbReference type="InterPro" id="IPR017703">
    <property type="entry name" value="YgfZ/GCV_T_CS"/>
</dbReference>
<evidence type="ECO:0000256" key="2">
    <source>
        <dbReference type="ARBA" id="ARBA00022946"/>
    </source>
</evidence>
<dbReference type="STRING" id="1882483.A0A317XHE4"/>
<organism evidence="5 6">
    <name type="scientific">Testicularia cyperi</name>
    <dbReference type="NCBI Taxonomy" id="1882483"/>
    <lineage>
        <taxon>Eukaryota</taxon>
        <taxon>Fungi</taxon>
        <taxon>Dikarya</taxon>
        <taxon>Basidiomycota</taxon>
        <taxon>Ustilaginomycotina</taxon>
        <taxon>Ustilaginomycetes</taxon>
        <taxon>Ustilaginales</taxon>
        <taxon>Anthracoideaceae</taxon>
        <taxon>Testicularia</taxon>
    </lineage>
</organism>
<dbReference type="FunCoup" id="A0A317XHE4">
    <property type="interactions" value="110"/>
</dbReference>
<gene>
    <name evidence="5" type="ORF">BCV70DRAFT_166769</name>
</gene>
<comment type="subcellular location">
    <subcellularLocation>
        <location evidence="1">Mitochondrion</location>
    </subcellularLocation>
</comment>
<dbReference type="Gene3D" id="3.30.1360.120">
    <property type="entry name" value="Probable tRNA modification gtpase trme, domain 1"/>
    <property type="match status" value="2"/>
</dbReference>
<dbReference type="OrthoDB" id="191995at2759"/>